<evidence type="ECO:0000256" key="3">
    <source>
        <dbReference type="ARBA" id="ARBA00022801"/>
    </source>
</evidence>
<dbReference type="InterPro" id="IPR013595">
    <property type="entry name" value="Pept_S33_TAP-like_C"/>
</dbReference>
<dbReference type="PATRIC" id="fig|1440763.5.peg.79"/>
<dbReference type="GO" id="GO:0016787">
    <property type="term" value="F:hydrolase activity"/>
    <property type="evidence" value="ECO:0007669"/>
    <property type="project" value="UniProtKB-KW"/>
</dbReference>
<name>A0A0G9HG46_9GAMM</name>
<dbReference type="Pfam" id="PF08386">
    <property type="entry name" value="Abhydrolase_4"/>
    <property type="match status" value="1"/>
</dbReference>
<sequence>MHFAHRSLVALATLAGLPASTSANPASTPSIAWGTCADSWVGRASTTLGDRLQCGSITTPFDHLAPDGRTMTIGVIRVRASDPTHREGAIFLNIGGPGTHPGGLLRSMGEAWSDMGSVNPDEVDKRRLSQRYDLVAVIPRGLPGSGDLHCAPARPAPPHAFLPTHLGDNNWQVILNGTQATVDACTSIPEARYVNTEQHAHDMDMVRRALGDERLHFYGISYGGLVGAWYASLYPSHTGRLLLDSSMDLMHGYRSAAYLSMVAQQHRFDEDVVAPVLRHPARYGLGDSSNAVASEIDDLSPRAREAWAGRLDSPVGLAAALHLAEWLIADSLLTKEAMMRRIDHTVFSHDTALDQRMRLEASQLAPLLYPQTETSAPHVTEREGEFVRVAVGCNDFPWTRSEAEIRESARRYAGRYFNFVGDQTLEELACTRWGGPRARRPDLSRLGLATPFLLIQSEKDTSTPLVGAQHILHAFANARMLLVRNSSLHGVFNFTNSSCIERTAAHYLLTGELPVLPSRAFSCDDIFDHPVDALPGSHSSSAGPIAIDEPAETSSHVEL</sequence>
<dbReference type="Gene3D" id="3.40.50.1820">
    <property type="entry name" value="alpha/beta hydrolase"/>
    <property type="match status" value="1"/>
</dbReference>
<reference evidence="5" key="1">
    <citation type="submission" date="2016-09" db="EMBL/GenBank/DDBJ databases">
        <authorList>
            <person name="Lysoe E."/>
        </authorList>
    </citation>
    <scope>NUCLEOTIDE SEQUENCE [LARGE SCALE GENOMIC DNA]</scope>
    <source>
        <strain evidence="5">LJ96T</strain>
    </source>
</reference>
<keyword evidence="5" id="KW-1185">Reference proteome</keyword>
<dbReference type="InterPro" id="IPR029058">
    <property type="entry name" value="AB_hydrolase_fold"/>
</dbReference>
<keyword evidence="2" id="KW-0732">Signal</keyword>
<dbReference type="PANTHER" id="PTHR43248">
    <property type="entry name" value="2-SUCCINYL-6-HYDROXY-2,4-CYCLOHEXADIENE-1-CARBOXYLATE SYNTHASE"/>
    <property type="match status" value="1"/>
</dbReference>
<accession>A0A0G9HG46</accession>
<dbReference type="RefSeq" id="WP_046965751.1">
    <property type="nucleotide sequence ID" value="NZ_CP017480.1"/>
</dbReference>
<evidence type="ECO:0000256" key="2">
    <source>
        <dbReference type="ARBA" id="ARBA00022729"/>
    </source>
</evidence>
<dbReference type="Pfam" id="PF00561">
    <property type="entry name" value="Abhydrolase_1"/>
    <property type="match status" value="1"/>
</dbReference>
<dbReference type="KEGG" id="lrz:BJI69_06555"/>
<dbReference type="PANTHER" id="PTHR43248:SF29">
    <property type="entry name" value="TRIPEPTIDYL AMINOPEPTIDASE"/>
    <property type="match status" value="1"/>
</dbReference>
<comment type="similarity">
    <text evidence="1">Belongs to the peptidase S33 family.</text>
</comment>
<dbReference type="InterPro" id="IPR000073">
    <property type="entry name" value="AB_hydrolase_1"/>
</dbReference>
<evidence type="ECO:0000313" key="5">
    <source>
        <dbReference type="Proteomes" id="UP000182987"/>
    </source>
</evidence>
<dbReference type="SUPFAM" id="SSF53474">
    <property type="entry name" value="alpha/beta-Hydrolases"/>
    <property type="match status" value="1"/>
</dbReference>
<keyword evidence="3" id="KW-0378">Hydrolase</keyword>
<dbReference type="InterPro" id="IPR051601">
    <property type="entry name" value="Serine_prot/Carboxylest_S33"/>
</dbReference>
<dbReference type="AlphaFoldDB" id="A0A0G9HG46"/>
<dbReference type="Proteomes" id="UP000182987">
    <property type="component" value="Chromosome"/>
</dbReference>
<dbReference type="OrthoDB" id="5519806at2"/>
<dbReference type="EMBL" id="CP017480">
    <property type="protein sequence ID" value="APG03601.1"/>
    <property type="molecule type" value="Genomic_DNA"/>
</dbReference>
<evidence type="ECO:0000313" key="4">
    <source>
        <dbReference type="EMBL" id="APG03601.1"/>
    </source>
</evidence>
<gene>
    <name evidence="4" type="ORF">BJI69_06555</name>
</gene>
<proteinExistence type="inferred from homology"/>
<evidence type="ECO:0000256" key="1">
    <source>
        <dbReference type="ARBA" id="ARBA00010088"/>
    </source>
</evidence>
<protein>
    <submittedName>
        <fullName evidence="4">Uncharacterized protein</fullName>
    </submittedName>
</protein>
<dbReference type="STRING" id="1440763.BJI69_06555"/>
<organism evidence="4 5">
    <name type="scientific">Luteibacter rhizovicinus DSM 16549</name>
    <dbReference type="NCBI Taxonomy" id="1440763"/>
    <lineage>
        <taxon>Bacteria</taxon>
        <taxon>Pseudomonadati</taxon>
        <taxon>Pseudomonadota</taxon>
        <taxon>Gammaproteobacteria</taxon>
        <taxon>Lysobacterales</taxon>
        <taxon>Rhodanobacteraceae</taxon>
        <taxon>Luteibacter</taxon>
    </lineage>
</organism>